<dbReference type="PROSITE" id="PS00463">
    <property type="entry name" value="ZN2_CY6_FUNGAL_1"/>
    <property type="match status" value="1"/>
</dbReference>
<dbReference type="Gene3D" id="4.10.240.10">
    <property type="entry name" value="Zn(2)-C6 fungal-type DNA-binding domain"/>
    <property type="match status" value="1"/>
</dbReference>
<comment type="caution">
    <text evidence="4">The sequence shown here is derived from an EMBL/GenBank/DDBJ whole genome shotgun (WGS) entry which is preliminary data.</text>
</comment>
<dbReference type="InterPro" id="IPR036864">
    <property type="entry name" value="Zn2-C6_fun-type_DNA-bd_sf"/>
</dbReference>
<dbReference type="AlphaFoldDB" id="A0A9P5Q4W3"/>
<evidence type="ECO:0000313" key="5">
    <source>
        <dbReference type="Proteomes" id="UP000772434"/>
    </source>
</evidence>
<dbReference type="InterPro" id="IPR001138">
    <property type="entry name" value="Zn2Cys6_DnaBD"/>
</dbReference>
<dbReference type="PANTHER" id="PTHR46910:SF38">
    <property type="entry name" value="ZN(2)-C6 FUNGAL-TYPE DOMAIN-CONTAINING PROTEIN"/>
    <property type="match status" value="1"/>
</dbReference>
<dbReference type="CDD" id="cd00067">
    <property type="entry name" value="GAL4"/>
    <property type="match status" value="1"/>
</dbReference>
<evidence type="ECO:0000313" key="4">
    <source>
        <dbReference type="EMBL" id="KAF9073615.1"/>
    </source>
</evidence>
<feature type="domain" description="Zn(2)-C6 fungal-type" evidence="3">
    <location>
        <begin position="22"/>
        <end position="55"/>
    </location>
</feature>
<dbReference type="InterPro" id="IPR007219">
    <property type="entry name" value="XnlR_reg_dom"/>
</dbReference>
<proteinExistence type="predicted"/>
<name>A0A9P5Q4W3_9AGAR</name>
<dbReference type="Pfam" id="PF00172">
    <property type="entry name" value="Zn_clus"/>
    <property type="match status" value="1"/>
</dbReference>
<dbReference type="InterPro" id="IPR050987">
    <property type="entry name" value="AtrR-like"/>
</dbReference>
<dbReference type="PANTHER" id="PTHR46910">
    <property type="entry name" value="TRANSCRIPTION FACTOR PDR1"/>
    <property type="match status" value="1"/>
</dbReference>
<evidence type="ECO:0000256" key="2">
    <source>
        <dbReference type="ARBA" id="ARBA00023242"/>
    </source>
</evidence>
<dbReference type="CDD" id="cd12148">
    <property type="entry name" value="fungal_TF_MHR"/>
    <property type="match status" value="1"/>
</dbReference>
<sequence>MNKHSTSTSENTSAKRRRLAGACDLCKRRKIRCDSGVKAGSPCTNCLQANSDCTHAELTKNLGSAKGYVESLEQKLDKMQTLLSKLLPGVDIAAELENGIDCPHDEVDELPRNDTTLINEFENLKLDSNKKRFFGRSSGLYLVETALQHKNHHASLPSTVDVKRPLACDPEDWQLRYLQDPTPHYEFPEDDLMTSLIDLYFENVNLLLPLLHRPTFMNAIAEDLHLSNTFFGASVLLVCALGSRHSDDPRAFSEGPSVPSSAGWQWYVQVPMIRTHLQLSKPTLHEIQCYALSVVYIKATTVSQSTWIQIGFGLRLSQDVGAHRARNPSGPTMSDELWKRAFFVLLTLERTIGSFAGRPATIHEEEYDVELPIDCDDEYWEHPDPDMAFKQPPRTPSKLSFFIHYLKLMDILAYAMRTIYPIRQTRLFTRPRIYSTQQLIANLDSLLNQWLDAVPEHLKWDPKRRGPFFRQSALIYSNYYNMQCFIHRPFIPMPRNPSSLSFPSLTICVTSARACGRVAKAMVEQDVILPLPHTWMCFFTSAVVLLLSTWTGRRSGIASASAHSDAMEGVDACLQTFKMCESRWPASGRLWDMITDMAQVGETYPTPNNKRPRSIEYLRPQEEVNNTSNEQRQIAGSYRILRAARTYMNGSHNIGPDADLRNEAAQNLDFSSFLKFPEGSSSMPEEPVPVFDTPTFLDTSSAPLPDLPAMGSLGADQPLLSQADVDFDNFLSSLPSMDSATMAIWSATPVGYEVDDWNMYLSNLQGAGVLDGTEQ</sequence>
<evidence type="ECO:0000259" key="3">
    <source>
        <dbReference type="PROSITE" id="PS50048"/>
    </source>
</evidence>
<evidence type="ECO:0000256" key="1">
    <source>
        <dbReference type="ARBA" id="ARBA00022723"/>
    </source>
</evidence>
<dbReference type="Pfam" id="PF04082">
    <property type="entry name" value="Fungal_trans"/>
    <property type="match status" value="1"/>
</dbReference>
<protein>
    <submittedName>
        <fullName evidence="4">Fungal-specific transcription factor</fullName>
    </submittedName>
</protein>
<dbReference type="GO" id="GO:0003677">
    <property type="term" value="F:DNA binding"/>
    <property type="evidence" value="ECO:0007669"/>
    <property type="project" value="InterPro"/>
</dbReference>
<gene>
    <name evidence="4" type="ORF">BDP27DRAFT_1318591</name>
</gene>
<accession>A0A9P5Q4W3</accession>
<dbReference type="SMART" id="SM00066">
    <property type="entry name" value="GAL4"/>
    <property type="match status" value="1"/>
</dbReference>
<dbReference type="SMART" id="SM00906">
    <property type="entry name" value="Fungal_trans"/>
    <property type="match status" value="1"/>
</dbReference>
<reference evidence="4" key="1">
    <citation type="submission" date="2020-11" db="EMBL/GenBank/DDBJ databases">
        <authorList>
            <consortium name="DOE Joint Genome Institute"/>
            <person name="Ahrendt S."/>
            <person name="Riley R."/>
            <person name="Andreopoulos W."/>
            <person name="Labutti K."/>
            <person name="Pangilinan J."/>
            <person name="Ruiz-Duenas F.J."/>
            <person name="Barrasa J.M."/>
            <person name="Sanchez-Garcia M."/>
            <person name="Camarero S."/>
            <person name="Miyauchi S."/>
            <person name="Serrano A."/>
            <person name="Linde D."/>
            <person name="Babiker R."/>
            <person name="Drula E."/>
            <person name="Ayuso-Fernandez I."/>
            <person name="Pacheco R."/>
            <person name="Padilla G."/>
            <person name="Ferreira P."/>
            <person name="Barriuso J."/>
            <person name="Kellner H."/>
            <person name="Castanera R."/>
            <person name="Alfaro M."/>
            <person name="Ramirez L."/>
            <person name="Pisabarro A.G."/>
            <person name="Kuo A."/>
            <person name="Tritt A."/>
            <person name="Lipzen A."/>
            <person name="He G."/>
            <person name="Yan M."/>
            <person name="Ng V."/>
            <person name="Cullen D."/>
            <person name="Martin F."/>
            <person name="Rosso M.-N."/>
            <person name="Henrissat B."/>
            <person name="Hibbett D."/>
            <person name="Martinez A.T."/>
            <person name="Grigoriev I.V."/>
        </authorList>
    </citation>
    <scope>NUCLEOTIDE SEQUENCE</scope>
    <source>
        <strain evidence="4">AH 40177</strain>
    </source>
</reference>
<dbReference type="GO" id="GO:0008270">
    <property type="term" value="F:zinc ion binding"/>
    <property type="evidence" value="ECO:0007669"/>
    <property type="project" value="InterPro"/>
</dbReference>
<dbReference type="PROSITE" id="PS50048">
    <property type="entry name" value="ZN2_CY6_FUNGAL_2"/>
    <property type="match status" value="1"/>
</dbReference>
<keyword evidence="2" id="KW-0539">Nucleus</keyword>
<dbReference type="EMBL" id="JADNRY010000017">
    <property type="protein sequence ID" value="KAF9073615.1"/>
    <property type="molecule type" value="Genomic_DNA"/>
</dbReference>
<keyword evidence="1" id="KW-0479">Metal-binding</keyword>
<dbReference type="GO" id="GO:0006351">
    <property type="term" value="P:DNA-templated transcription"/>
    <property type="evidence" value="ECO:0007669"/>
    <property type="project" value="InterPro"/>
</dbReference>
<dbReference type="GO" id="GO:0000981">
    <property type="term" value="F:DNA-binding transcription factor activity, RNA polymerase II-specific"/>
    <property type="evidence" value="ECO:0007669"/>
    <property type="project" value="InterPro"/>
</dbReference>
<organism evidence="4 5">
    <name type="scientific">Rhodocollybia butyracea</name>
    <dbReference type="NCBI Taxonomy" id="206335"/>
    <lineage>
        <taxon>Eukaryota</taxon>
        <taxon>Fungi</taxon>
        <taxon>Dikarya</taxon>
        <taxon>Basidiomycota</taxon>
        <taxon>Agaricomycotina</taxon>
        <taxon>Agaricomycetes</taxon>
        <taxon>Agaricomycetidae</taxon>
        <taxon>Agaricales</taxon>
        <taxon>Marasmiineae</taxon>
        <taxon>Omphalotaceae</taxon>
        <taxon>Rhodocollybia</taxon>
    </lineage>
</organism>
<dbReference type="OrthoDB" id="4456959at2759"/>
<dbReference type="SUPFAM" id="SSF57701">
    <property type="entry name" value="Zn2/Cys6 DNA-binding domain"/>
    <property type="match status" value="1"/>
</dbReference>
<keyword evidence="5" id="KW-1185">Reference proteome</keyword>
<dbReference type="Proteomes" id="UP000772434">
    <property type="component" value="Unassembled WGS sequence"/>
</dbReference>